<evidence type="ECO:0000313" key="3">
    <source>
        <dbReference type="Proteomes" id="UP000502363"/>
    </source>
</evidence>
<evidence type="ECO:0000313" key="2">
    <source>
        <dbReference type="EMBL" id="QJD50104.1"/>
    </source>
</evidence>
<organism evidence="2 3">
    <name type="scientific">Microbacterium phage Zada</name>
    <dbReference type="NCBI Taxonomy" id="2725622"/>
    <lineage>
        <taxon>Viruses</taxon>
        <taxon>Duplodnaviria</taxon>
        <taxon>Heunggongvirae</taxon>
        <taxon>Uroviricota</taxon>
        <taxon>Caudoviricetes</taxon>
        <taxon>Ilzatvirus</taxon>
        <taxon>Ilzatvirus teagan</taxon>
    </lineage>
</organism>
<dbReference type="Proteomes" id="UP000502363">
    <property type="component" value="Segment"/>
</dbReference>
<accession>A0A6M3TAA7</accession>
<gene>
    <name evidence="2" type="primary">53</name>
    <name evidence="2" type="ORF">SEA_ZADA_53</name>
</gene>
<feature type="region of interest" description="Disordered" evidence="1">
    <location>
        <begin position="1"/>
        <end position="60"/>
    </location>
</feature>
<reference evidence="2 3" key="1">
    <citation type="submission" date="2020-04" db="EMBL/GenBank/DDBJ databases">
        <authorList>
            <person name="Kagey J.D."/>
            <person name="Conant S.B."/>
            <person name="Finkel J."/>
            <person name="Molloy S.D."/>
            <person name="Garlena R.A."/>
            <person name="Russell D.A."/>
            <person name="Pope W.H."/>
            <person name="Jacobs-Sera D."/>
            <person name="Hatfull G.F."/>
        </authorList>
    </citation>
    <scope>NUCLEOTIDE SEQUENCE [LARGE SCALE GENOMIC DNA]</scope>
</reference>
<evidence type="ECO:0000256" key="1">
    <source>
        <dbReference type="SAM" id="MobiDB-lite"/>
    </source>
</evidence>
<proteinExistence type="predicted"/>
<dbReference type="EMBL" id="MT310856">
    <property type="protein sequence ID" value="QJD50104.1"/>
    <property type="molecule type" value="Genomic_DNA"/>
</dbReference>
<sequence>MCYNLSMTHTPQSKPTFGPMVPFGPGMEPFRDPRVGRGRGSPLPLGPGAGVLRGPLHRAG</sequence>
<feature type="compositionally biased region" description="Polar residues" evidence="1">
    <location>
        <begin position="1"/>
        <end position="15"/>
    </location>
</feature>
<protein>
    <submittedName>
        <fullName evidence="2">Uncharacterized protein</fullName>
    </submittedName>
</protein>
<name>A0A6M3TAA7_9CAUD</name>